<comment type="caution">
    <text evidence="2">The sequence shown here is derived from an EMBL/GenBank/DDBJ whole genome shotgun (WGS) entry which is preliminary data.</text>
</comment>
<dbReference type="Proteomes" id="UP000051739">
    <property type="component" value="Unassembled WGS sequence"/>
</dbReference>
<evidence type="ECO:0000259" key="1">
    <source>
        <dbReference type="Pfam" id="PF04480"/>
    </source>
</evidence>
<gene>
    <name evidence="2" type="ORF">FC60_GL000545</name>
</gene>
<dbReference type="AlphaFoldDB" id="A0A0R1V7X2"/>
<reference evidence="2 3" key="1">
    <citation type="journal article" date="2015" name="Genome Announc.">
        <title>Expanding the biotechnology potential of lactobacilli through comparative genomics of 213 strains and associated genera.</title>
        <authorList>
            <person name="Sun Z."/>
            <person name="Harris H.M."/>
            <person name="McCann A."/>
            <person name="Guo C."/>
            <person name="Argimon S."/>
            <person name="Zhang W."/>
            <person name="Yang X."/>
            <person name="Jeffery I.B."/>
            <person name="Cooney J.C."/>
            <person name="Kagawa T.F."/>
            <person name="Liu W."/>
            <person name="Song Y."/>
            <person name="Salvetti E."/>
            <person name="Wrobel A."/>
            <person name="Rasinkangas P."/>
            <person name="Parkhill J."/>
            <person name="Rea M.C."/>
            <person name="O'Sullivan O."/>
            <person name="Ritari J."/>
            <person name="Douillard F.P."/>
            <person name="Paul Ross R."/>
            <person name="Yang R."/>
            <person name="Briner A.E."/>
            <person name="Felis G.E."/>
            <person name="de Vos W.M."/>
            <person name="Barrangou R."/>
            <person name="Klaenhammer T.R."/>
            <person name="Caufield P.W."/>
            <person name="Cui Y."/>
            <person name="Zhang H."/>
            <person name="O'Toole P.W."/>
        </authorList>
    </citation>
    <scope>NUCLEOTIDE SEQUENCE [LARGE SCALE GENOMIC DNA]</scope>
    <source>
        <strain evidence="2 3">DSM 16045</strain>
    </source>
</reference>
<dbReference type="Gene3D" id="3.40.960.10">
    <property type="entry name" value="VSR Endonuclease"/>
    <property type="match status" value="1"/>
</dbReference>
<keyword evidence="3" id="KW-1185">Reference proteome</keyword>
<sequence length="203" mass="23453">MVKEWGFVRETKELADKAGIDKDTGICRTGLEEYLAVIFPDVDDWVHDKTTGLLKDDGKKSRVRPDYRSEQLKMIVEYDGLPHYTSPDQWEKDESNQAFYESYGYKVIRVPYFIQLTNAVVEKLFGIRVGEPLFDGATPSIGPKGRNTPAYLCPAGIRRMAGEFIKFPEQYQVNIDSLKRENDYSKTEYKLLESEYNRQNGKQ</sequence>
<organism evidence="2 3">
    <name type="scientific">Limosilactobacillus gastricus DSM 16045</name>
    <dbReference type="NCBI Taxonomy" id="1423749"/>
    <lineage>
        <taxon>Bacteria</taxon>
        <taxon>Bacillati</taxon>
        <taxon>Bacillota</taxon>
        <taxon>Bacilli</taxon>
        <taxon>Lactobacillales</taxon>
        <taxon>Lactobacillaceae</taxon>
        <taxon>Limosilactobacillus</taxon>
    </lineage>
</organism>
<dbReference type="RefSeq" id="WP_056937590.1">
    <property type="nucleotide sequence ID" value="NZ_AZFN01000016.1"/>
</dbReference>
<dbReference type="InterPro" id="IPR007569">
    <property type="entry name" value="DUF559"/>
</dbReference>
<dbReference type="PATRIC" id="fig|1423749.3.peg.549"/>
<protein>
    <recommendedName>
        <fullName evidence="1">DUF559 domain-containing protein</fullName>
    </recommendedName>
</protein>
<name>A0A0R1V7X2_9LACO</name>
<dbReference type="EMBL" id="AZFN01000016">
    <property type="protein sequence ID" value="KRM01615.1"/>
    <property type="molecule type" value="Genomic_DNA"/>
</dbReference>
<evidence type="ECO:0000313" key="3">
    <source>
        <dbReference type="Proteomes" id="UP000051739"/>
    </source>
</evidence>
<proteinExistence type="predicted"/>
<dbReference type="Pfam" id="PF04480">
    <property type="entry name" value="DUF559"/>
    <property type="match status" value="1"/>
</dbReference>
<evidence type="ECO:0000313" key="2">
    <source>
        <dbReference type="EMBL" id="KRM01615.1"/>
    </source>
</evidence>
<feature type="domain" description="DUF559" evidence="1">
    <location>
        <begin position="66"/>
        <end position="110"/>
    </location>
</feature>
<accession>A0A0R1V7X2</accession>